<dbReference type="VEuPathDB" id="VectorBase:RSAN_051698"/>
<name>A0A9D4PXS0_RHISA</name>
<evidence type="ECO:0000256" key="1">
    <source>
        <dbReference type="SAM" id="MobiDB-lite"/>
    </source>
</evidence>
<keyword evidence="2" id="KW-0812">Transmembrane</keyword>
<evidence type="ECO:0000256" key="2">
    <source>
        <dbReference type="SAM" id="Phobius"/>
    </source>
</evidence>
<gene>
    <name evidence="3" type="ORF">HPB52_008180</name>
</gene>
<evidence type="ECO:0000313" key="3">
    <source>
        <dbReference type="EMBL" id="KAH7956328.1"/>
    </source>
</evidence>
<dbReference type="EMBL" id="JABSTV010001250">
    <property type="protein sequence ID" value="KAH7956328.1"/>
    <property type="molecule type" value="Genomic_DNA"/>
</dbReference>
<reference evidence="3" key="1">
    <citation type="journal article" date="2020" name="Cell">
        <title>Large-Scale Comparative Analyses of Tick Genomes Elucidate Their Genetic Diversity and Vector Capacities.</title>
        <authorList>
            <consortium name="Tick Genome and Microbiome Consortium (TIGMIC)"/>
            <person name="Jia N."/>
            <person name="Wang J."/>
            <person name="Shi W."/>
            <person name="Du L."/>
            <person name="Sun Y."/>
            <person name="Zhan W."/>
            <person name="Jiang J.F."/>
            <person name="Wang Q."/>
            <person name="Zhang B."/>
            <person name="Ji P."/>
            <person name="Bell-Sakyi L."/>
            <person name="Cui X.M."/>
            <person name="Yuan T.T."/>
            <person name="Jiang B.G."/>
            <person name="Yang W.F."/>
            <person name="Lam T.T."/>
            <person name="Chang Q.C."/>
            <person name="Ding S.J."/>
            <person name="Wang X.J."/>
            <person name="Zhu J.G."/>
            <person name="Ruan X.D."/>
            <person name="Zhao L."/>
            <person name="Wei J.T."/>
            <person name="Ye R.Z."/>
            <person name="Que T.C."/>
            <person name="Du C.H."/>
            <person name="Zhou Y.H."/>
            <person name="Cheng J.X."/>
            <person name="Dai P.F."/>
            <person name="Guo W.B."/>
            <person name="Han X.H."/>
            <person name="Huang E.J."/>
            <person name="Li L.F."/>
            <person name="Wei W."/>
            <person name="Gao Y.C."/>
            <person name="Liu J.Z."/>
            <person name="Shao H.Z."/>
            <person name="Wang X."/>
            <person name="Wang C.C."/>
            <person name="Yang T.C."/>
            <person name="Huo Q.B."/>
            <person name="Li W."/>
            <person name="Chen H.Y."/>
            <person name="Chen S.E."/>
            <person name="Zhou L.G."/>
            <person name="Ni X.B."/>
            <person name="Tian J.H."/>
            <person name="Sheng Y."/>
            <person name="Liu T."/>
            <person name="Pan Y.S."/>
            <person name="Xia L.Y."/>
            <person name="Li J."/>
            <person name="Zhao F."/>
            <person name="Cao W.C."/>
        </authorList>
    </citation>
    <scope>NUCLEOTIDE SEQUENCE</scope>
    <source>
        <strain evidence="3">Rsan-2018</strain>
    </source>
</reference>
<evidence type="ECO:0008006" key="5">
    <source>
        <dbReference type="Google" id="ProtNLM"/>
    </source>
</evidence>
<feature type="region of interest" description="Disordered" evidence="1">
    <location>
        <begin position="152"/>
        <end position="252"/>
    </location>
</feature>
<accession>A0A9D4PXS0</accession>
<proteinExistence type="predicted"/>
<evidence type="ECO:0000313" key="4">
    <source>
        <dbReference type="Proteomes" id="UP000821837"/>
    </source>
</evidence>
<dbReference type="AlphaFoldDB" id="A0A9D4PXS0"/>
<organism evidence="3 4">
    <name type="scientific">Rhipicephalus sanguineus</name>
    <name type="common">Brown dog tick</name>
    <name type="synonym">Ixodes sanguineus</name>
    <dbReference type="NCBI Taxonomy" id="34632"/>
    <lineage>
        <taxon>Eukaryota</taxon>
        <taxon>Metazoa</taxon>
        <taxon>Ecdysozoa</taxon>
        <taxon>Arthropoda</taxon>
        <taxon>Chelicerata</taxon>
        <taxon>Arachnida</taxon>
        <taxon>Acari</taxon>
        <taxon>Parasitiformes</taxon>
        <taxon>Ixodida</taxon>
        <taxon>Ixodoidea</taxon>
        <taxon>Ixodidae</taxon>
        <taxon>Rhipicephalinae</taxon>
        <taxon>Rhipicephalus</taxon>
        <taxon>Rhipicephalus</taxon>
    </lineage>
</organism>
<comment type="caution">
    <text evidence="3">The sequence shown here is derived from an EMBL/GenBank/DDBJ whole genome shotgun (WGS) entry which is preliminary data.</text>
</comment>
<feature type="transmembrane region" description="Helical" evidence="2">
    <location>
        <begin position="112"/>
        <end position="130"/>
    </location>
</feature>
<protein>
    <recommendedName>
        <fullName evidence="5">Transmembrane protein</fullName>
    </recommendedName>
</protein>
<sequence length="252" mass="27041">MLSLQTQAEEETKNKLSSFADLLNALPGFEHSDFWTVIHKDSKVYFLDLALLSAPTIRTSVIVSTDLRIEVFFGETVMRNCGDVLVPEKIGTRLTPSSPGATAVDSDGTRRVVAAALALAAVAAVVYLVLAPPGSRRDDVLIGRNAAASRRATLAENNTENEVTEEDESGQGTETDTPDSDWIPAEEEARKLAADPVVRAPASSKGRRSAPHQNRNRRFVVPKSARRAAPSSELPAGFRAETGRPAPPATLV</sequence>
<reference evidence="3" key="2">
    <citation type="submission" date="2021-09" db="EMBL/GenBank/DDBJ databases">
        <authorList>
            <person name="Jia N."/>
            <person name="Wang J."/>
            <person name="Shi W."/>
            <person name="Du L."/>
            <person name="Sun Y."/>
            <person name="Zhan W."/>
            <person name="Jiang J."/>
            <person name="Wang Q."/>
            <person name="Zhang B."/>
            <person name="Ji P."/>
            <person name="Sakyi L.B."/>
            <person name="Cui X."/>
            <person name="Yuan T."/>
            <person name="Jiang B."/>
            <person name="Yang W."/>
            <person name="Lam T.T.-Y."/>
            <person name="Chang Q."/>
            <person name="Ding S."/>
            <person name="Wang X."/>
            <person name="Zhu J."/>
            <person name="Ruan X."/>
            <person name="Zhao L."/>
            <person name="Wei J."/>
            <person name="Que T."/>
            <person name="Du C."/>
            <person name="Cheng J."/>
            <person name="Dai P."/>
            <person name="Han X."/>
            <person name="Huang E."/>
            <person name="Gao Y."/>
            <person name="Liu J."/>
            <person name="Shao H."/>
            <person name="Ye R."/>
            <person name="Li L."/>
            <person name="Wei W."/>
            <person name="Wang X."/>
            <person name="Wang C."/>
            <person name="Huo Q."/>
            <person name="Li W."/>
            <person name="Guo W."/>
            <person name="Chen H."/>
            <person name="Chen S."/>
            <person name="Zhou L."/>
            <person name="Zhou L."/>
            <person name="Ni X."/>
            <person name="Tian J."/>
            <person name="Zhou Y."/>
            <person name="Sheng Y."/>
            <person name="Liu T."/>
            <person name="Pan Y."/>
            <person name="Xia L."/>
            <person name="Li J."/>
            <person name="Zhao F."/>
            <person name="Cao W."/>
        </authorList>
    </citation>
    <scope>NUCLEOTIDE SEQUENCE</scope>
    <source>
        <strain evidence="3">Rsan-2018</strain>
        <tissue evidence="3">Larvae</tissue>
    </source>
</reference>
<keyword evidence="4" id="KW-1185">Reference proteome</keyword>
<dbReference type="Proteomes" id="UP000821837">
    <property type="component" value="Unassembled WGS sequence"/>
</dbReference>
<keyword evidence="2" id="KW-0472">Membrane</keyword>
<feature type="compositionally biased region" description="Basic residues" evidence="1">
    <location>
        <begin position="205"/>
        <end position="226"/>
    </location>
</feature>
<keyword evidence="2" id="KW-1133">Transmembrane helix</keyword>